<comment type="caution">
    <text evidence="1">The sequence shown here is derived from an EMBL/GenBank/DDBJ whole genome shotgun (WGS) entry which is preliminary data.</text>
</comment>
<accession>A0A8S1N0K3</accession>
<evidence type="ECO:0000313" key="2">
    <source>
        <dbReference type="Proteomes" id="UP000692954"/>
    </source>
</evidence>
<dbReference type="GO" id="GO:0005829">
    <property type="term" value="C:cytosol"/>
    <property type="evidence" value="ECO:0007669"/>
    <property type="project" value="TreeGrafter"/>
</dbReference>
<evidence type="ECO:0008006" key="3">
    <source>
        <dbReference type="Google" id="ProtNLM"/>
    </source>
</evidence>
<dbReference type="NCBIfam" id="TIGR00224">
    <property type="entry name" value="pckA"/>
    <property type="match status" value="1"/>
</dbReference>
<dbReference type="EMBL" id="CAJJDN010000045">
    <property type="protein sequence ID" value="CAD8083821.1"/>
    <property type="molecule type" value="Genomic_DNA"/>
</dbReference>
<dbReference type="InterPro" id="IPR001272">
    <property type="entry name" value="PEP_carboxykinase_ATP"/>
</dbReference>
<gene>
    <name evidence="1" type="ORF">PSON_ATCC_30995.1.T0450297</name>
</gene>
<dbReference type="PIRSF" id="PIRSF006294">
    <property type="entry name" value="PEP_crbxkin"/>
    <property type="match status" value="1"/>
</dbReference>
<dbReference type="PANTHER" id="PTHR30031">
    <property type="entry name" value="PHOSPHOENOLPYRUVATE CARBOXYKINASE ATP"/>
    <property type="match status" value="1"/>
</dbReference>
<dbReference type="NCBIfam" id="NF006821">
    <property type="entry name" value="PRK09344.1-3"/>
    <property type="match status" value="1"/>
</dbReference>
<dbReference type="AlphaFoldDB" id="A0A8S1N0K3"/>
<evidence type="ECO:0000313" key="1">
    <source>
        <dbReference type="EMBL" id="CAD8083821.1"/>
    </source>
</evidence>
<reference evidence="1" key="1">
    <citation type="submission" date="2021-01" db="EMBL/GenBank/DDBJ databases">
        <authorList>
            <consortium name="Genoscope - CEA"/>
            <person name="William W."/>
        </authorList>
    </citation>
    <scope>NUCLEOTIDE SEQUENCE</scope>
</reference>
<dbReference type="HAMAP" id="MF_00453">
    <property type="entry name" value="PEPCK_ATP"/>
    <property type="match status" value="1"/>
</dbReference>
<name>A0A8S1N0K3_9CILI</name>
<dbReference type="NCBIfam" id="NF006820">
    <property type="entry name" value="PRK09344.1-2"/>
    <property type="match status" value="1"/>
</dbReference>
<organism evidence="1 2">
    <name type="scientific">Paramecium sonneborni</name>
    <dbReference type="NCBI Taxonomy" id="65129"/>
    <lineage>
        <taxon>Eukaryota</taxon>
        <taxon>Sar</taxon>
        <taxon>Alveolata</taxon>
        <taxon>Ciliophora</taxon>
        <taxon>Intramacronucleata</taxon>
        <taxon>Oligohymenophorea</taxon>
        <taxon>Peniculida</taxon>
        <taxon>Parameciidae</taxon>
        <taxon>Paramecium</taxon>
    </lineage>
</organism>
<dbReference type="OrthoDB" id="184182at2759"/>
<dbReference type="GO" id="GO:0006094">
    <property type="term" value="P:gluconeogenesis"/>
    <property type="evidence" value="ECO:0007669"/>
    <property type="project" value="InterPro"/>
</dbReference>
<dbReference type="PROSITE" id="PS00532">
    <property type="entry name" value="PEPCK_ATP"/>
    <property type="match status" value="1"/>
</dbReference>
<dbReference type="InterPro" id="IPR015994">
    <property type="entry name" value="PEPCK_ATP_CS"/>
</dbReference>
<dbReference type="GO" id="GO:0004612">
    <property type="term" value="F:phosphoenolpyruvate carboxykinase (ATP) activity"/>
    <property type="evidence" value="ECO:0007669"/>
    <property type="project" value="InterPro"/>
</dbReference>
<dbReference type="Proteomes" id="UP000692954">
    <property type="component" value="Unassembled WGS sequence"/>
</dbReference>
<dbReference type="PANTHER" id="PTHR30031:SF0">
    <property type="entry name" value="PHOSPHOENOLPYRUVATE CARBOXYKINASE (ATP)"/>
    <property type="match status" value="1"/>
</dbReference>
<sequence>MGLMIDSLKQKMRKKEMILEQILSKERSSSQIKSQLMQNKSLKTIELGERWGLENRVVFRNPSVPLIYQMSMQQGQECGTRGDSINSTGALVAYSGKKCGRVPKDKRIIIDSVTEKDVWWGDVNIPLSKESYIEVERIALEYLGSQEKLFIIDGYAGWDIKHRLRIRVFCTRPYHALFMKNMLIRPNEEELKKDFNGDVDFYIFNAGPQIIQKHIEGVTSEGCVAVNLIERKMVILGTQYAGEMKKGVFGVTHYLFPKQGILTLHSSANEGEDGDVTLLFGLSGTGKTTLSADPKRKLIGDDEHAWSDDGIFNIEGGCYAKCVDLSKEKEPEIFNAVKFGAVLENIEYYSYSNRQVDFSNISITENTRVSYPLEFIPGAKFPAQGTHPKNIFFLTCDAYGVLPPVSLLTPEQAMYHFISGYTAKVAGTEVGVKEPQATFSACFGEAFLALHPTLYANMLAQKIKQHHTNVWLINTGWTGGKYGVGQRMSLKYTRAIIDLIHCGQLKNAQFENFPIFNFKIPKSAQDIPTEILNPRNTWINSNEFDQQLKELALKFMVNFKKYEDKATIDILNAGPKL</sequence>
<dbReference type="CDD" id="cd00484">
    <property type="entry name" value="PEPCK_ATP"/>
    <property type="match status" value="1"/>
</dbReference>
<dbReference type="GO" id="GO:0005524">
    <property type="term" value="F:ATP binding"/>
    <property type="evidence" value="ECO:0007669"/>
    <property type="project" value="InterPro"/>
</dbReference>
<keyword evidence="2" id="KW-1185">Reference proteome</keyword>
<proteinExistence type="inferred from homology"/>
<protein>
    <recommendedName>
        <fullName evidence="3">Phosphoenolpyruvate carboxykinase (ATP)</fullName>
    </recommendedName>
</protein>
<dbReference type="Pfam" id="PF01293">
    <property type="entry name" value="PEPCK_ATP"/>
    <property type="match status" value="1"/>
</dbReference>